<comment type="caution">
    <text evidence="1">The sequence shown here is derived from an EMBL/GenBank/DDBJ whole genome shotgun (WGS) entry which is preliminary data.</text>
</comment>
<dbReference type="AlphaFoldDB" id="A0A4Z1CD30"/>
<evidence type="ECO:0000313" key="1">
    <source>
        <dbReference type="EMBL" id="TGN42438.1"/>
    </source>
</evidence>
<accession>A0A4Z1CD30</accession>
<organism evidence="1 2">
    <name type="scientific">Paracoccus liaowanqingii</name>
    <dbReference type="NCBI Taxonomy" id="2560053"/>
    <lineage>
        <taxon>Bacteria</taxon>
        <taxon>Pseudomonadati</taxon>
        <taxon>Pseudomonadota</taxon>
        <taxon>Alphaproteobacteria</taxon>
        <taxon>Rhodobacterales</taxon>
        <taxon>Paracoccaceae</taxon>
        <taxon>Paracoccus</taxon>
    </lineage>
</organism>
<reference evidence="1 2" key="1">
    <citation type="submission" date="2019-03" db="EMBL/GenBank/DDBJ databases">
        <authorList>
            <person name="Li J."/>
        </authorList>
    </citation>
    <scope>NUCLEOTIDE SEQUENCE [LARGE SCALE GENOMIC DNA]</scope>
    <source>
        <strain evidence="1 2">3058</strain>
    </source>
</reference>
<evidence type="ECO:0000313" key="2">
    <source>
        <dbReference type="Proteomes" id="UP000297972"/>
    </source>
</evidence>
<name>A0A4Z1CD30_9RHOB</name>
<keyword evidence="2" id="KW-1185">Reference proteome</keyword>
<dbReference type="Proteomes" id="UP000297972">
    <property type="component" value="Unassembled WGS sequence"/>
</dbReference>
<gene>
    <name evidence="1" type="ORF">E4L95_21205</name>
</gene>
<dbReference type="EMBL" id="SRPG01000386">
    <property type="protein sequence ID" value="TGN42438.1"/>
    <property type="molecule type" value="Genomic_DNA"/>
</dbReference>
<protein>
    <submittedName>
        <fullName evidence="1">Uncharacterized protein</fullName>
    </submittedName>
</protein>
<proteinExistence type="predicted"/>
<sequence length="136" mass="14600">MSLPISSVYEYKMNLSDLRDSTIRSNIIHVKDACMVRFCISDLEDDNCGEDDVSAFVVGNNAAPVLQAVESVFGSVSPAVESGGTSQVEKKQVSAFRSSTQLLACLINKDPALGSDARPSYFDCSGSPGRARFIEP</sequence>